<evidence type="ECO:0000313" key="2">
    <source>
        <dbReference type="Proteomes" id="UP000265955"/>
    </source>
</evidence>
<name>A0A3A3G241_9BURK</name>
<dbReference type="Proteomes" id="UP000265955">
    <property type="component" value="Unassembled WGS sequence"/>
</dbReference>
<dbReference type="EMBL" id="QYUO01000003">
    <property type="protein sequence ID" value="RJF92133.1"/>
    <property type="molecule type" value="Genomic_DNA"/>
</dbReference>
<sequence length="105" mass="11485">MSLIVLDEATLGFRKLHCVIHRCGRMGAPAPLPRVDYALQYIGTLTCGYQQLIWHGLFPASARMTGKVCNTTNHQYPPMNACCNDMGIPSLHAGEGSCAACQKKY</sequence>
<dbReference type="AlphaFoldDB" id="A0A3A3G241"/>
<proteinExistence type="predicted"/>
<reference evidence="2" key="1">
    <citation type="submission" date="2018-09" db="EMBL/GenBank/DDBJ databases">
        <authorList>
            <person name="Zhu H."/>
        </authorList>
    </citation>
    <scope>NUCLEOTIDE SEQUENCE [LARGE SCALE GENOMIC DNA]</scope>
    <source>
        <strain evidence="2">K1R23-30</strain>
    </source>
</reference>
<protein>
    <submittedName>
        <fullName evidence="1">Uncharacterized protein</fullName>
    </submittedName>
</protein>
<evidence type="ECO:0000313" key="1">
    <source>
        <dbReference type="EMBL" id="RJF92133.1"/>
    </source>
</evidence>
<comment type="caution">
    <text evidence="1">The sequence shown here is derived from an EMBL/GenBank/DDBJ whole genome shotgun (WGS) entry which is preliminary data.</text>
</comment>
<accession>A0A3A3G241</accession>
<organism evidence="1 2">
    <name type="scientific">Noviherbaspirillum saxi</name>
    <dbReference type="NCBI Taxonomy" id="2320863"/>
    <lineage>
        <taxon>Bacteria</taxon>
        <taxon>Pseudomonadati</taxon>
        <taxon>Pseudomonadota</taxon>
        <taxon>Betaproteobacteria</taxon>
        <taxon>Burkholderiales</taxon>
        <taxon>Oxalobacteraceae</taxon>
        <taxon>Noviherbaspirillum</taxon>
    </lineage>
</organism>
<gene>
    <name evidence="1" type="ORF">D3871_26180</name>
</gene>
<keyword evidence="2" id="KW-1185">Reference proteome</keyword>